<dbReference type="NCBIfam" id="TIGR00805">
    <property type="entry name" value="oat"/>
    <property type="match status" value="1"/>
</dbReference>
<comment type="caution">
    <text evidence="3">The sequence shown here is derived from an EMBL/GenBank/DDBJ whole genome shotgun (WGS) entry which is preliminary data.</text>
</comment>
<keyword evidence="2" id="KW-0812">Transmembrane</keyword>
<proteinExistence type="inferred from homology"/>
<keyword evidence="4" id="KW-1185">Reference proteome</keyword>
<dbReference type="PANTHER" id="PTHR11388">
    <property type="entry name" value="ORGANIC ANION TRANSPORTER"/>
    <property type="match status" value="1"/>
</dbReference>
<evidence type="ECO:0000313" key="4">
    <source>
        <dbReference type="Proteomes" id="UP000494206"/>
    </source>
</evidence>
<dbReference type="SUPFAM" id="SSF100895">
    <property type="entry name" value="Kazal-type serine protease inhibitors"/>
    <property type="match status" value="1"/>
</dbReference>
<dbReference type="Gene3D" id="1.20.1250.20">
    <property type="entry name" value="MFS general substrate transporter like domains"/>
    <property type="match status" value="1"/>
</dbReference>
<evidence type="ECO:0000256" key="2">
    <source>
        <dbReference type="RuleBase" id="RU362056"/>
    </source>
</evidence>
<comment type="subcellular location">
    <subcellularLocation>
        <location evidence="2">Cell membrane</location>
        <topology evidence="2">Multi-pass membrane protein</topology>
    </subcellularLocation>
</comment>
<comment type="similarity">
    <text evidence="2">Belongs to the organo anion transporter (TC 2.A.60) family.</text>
</comment>
<feature type="transmembrane region" description="Helical" evidence="2">
    <location>
        <begin position="193"/>
        <end position="210"/>
    </location>
</feature>
<feature type="transmembrane region" description="Helical" evidence="2">
    <location>
        <begin position="593"/>
        <end position="614"/>
    </location>
</feature>
<keyword evidence="1" id="KW-1015">Disulfide bond</keyword>
<gene>
    <name evidence="3" type="ORF">CBOVIS_LOCUS1609</name>
</gene>
<dbReference type="CDD" id="cd17336">
    <property type="entry name" value="MFS_SLCO_OATP"/>
    <property type="match status" value="1"/>
</dbReference>
<organism evidence="3 4">
    <name type="scientific">Caenorhabditis bovis</name>
    <dbReference type="NCBI Taxonomy" id="2654633"/>
    <lineage>
        <taxon>Eukaryota</taxon>
        <taxon>Metazoa</taxon>
        <taxon>Ecdysozoa</taxon>
        <taxon>Nematoda</taxon>
        <taxon>Chromadorea</taxon>
        <taxon>Rhabditida</taxon>
        <taxon>Rhabditina</taxon>
        <taxon>Rhabditomorpha</taxon>
        <taxon>Rhabditoidea</taxon>
        <taxon>Rhabditidae</taxon>
        <taxon>Peloderinae</taxon>
        <taxon>Caenorhabditis</taxon>
    </lineage>
</organism>
<feature type="transmembrane region" description="Helical" evidence="2">
    <location>
        <begin position="308"/>
        <end position="334"/>
    </location>
</feature>
<accession>A0A8S1EEU4</accession>
<dbReference type="AlphaFoldDB" id="A0A8S1EEU4"/>
<protein>
    <recommendedName>
        <fullName evidence="2">Solute carrier organic anion transporter family member</fullName>
    </recommendedName>
</protein>
<feature type="transmembrane region" description="Helical" evidence="2">
    <location>
        <begin position="626"/>
        <end position="645"/>
    </location>
</feature>
<reference evidence="3 4" key="1">
    <citation type="submission" date="2020-04" db="EMBL/GenBank/DDBJ databases">
        <authorList>
            <person name="Laetsch R D."/>
            <person name="Stevens L."/>
            <person name="Kumar S."/>
            <person name="Blaxter L. M."/>
        </authorList>
    </citation>
    <scope>NUCLEOTIDE SEQUENCE [LARGE SCALE GENOMIC DNA]</scope>
</reference>
<dbReference type="GO" id="GO:0016323">
    <property type="term" value="C:basolateral plasma membrane"/>
    <property type="evidence" value="ECO:0007669"/>
    <property type="project" value="TreeGrafter"/>
</dbReference>
<feature type="transmembrane region" description="Helical" evidence="2">
    <location>
        <begin position="72"/>
        <end position="96"/>
    </location>
</feature>
<keyword evidence="2" id="KW-0813">Transport</keyword>
<keyword evidence="2" id="KW-0472">Membrane</keyword>
<feature type="transmembrane region" description="Helical" evidence="2">
    <location>
        <begin position="264"/>
        <end position="288"/>
    </location>
</feature>
<feature type="transmembrane region" description="Helical" evidence="2">
    <location>
        <begin position="465"/>
        <end position="482"/>
    </location>
</feature>
<name>A0A8S1EEU4_9PELO</name>
<feature type="transmembrane region" description="Helical" evidence="2">
    <location>
        <begin position="230"/>
        <end position="252"/>
    </location>
</feature>
<feature type="transmembrane region" description="Helical" evidence="2">
    <location>
        <begin position="45"/>
        <end position="66"/>
    </location>
</feature>
<sequence>MVSKVTWFFIVFGTVYFLESIGGFYMTSAVVFIEKQFQIPSRLSGTMVSAGDFAYIPIVIFTSYFGGKGNRARWIGAGCILIAIANFMIASSNFLFPVEKVNMTTNINPILAHQVDRNLVTRDVNYTEHEWLEQIHPLTDPHNIVVTQYEGDEKNDLLQKYVEFCYYNNGSKICKDLEDQISMKFPLTEAKLSSVRAMIALPYGFCHSMLNLVRAEHYACKGTESNLGPFMMIFGGLLVLGVGRTMPFSLGLPLMDDNVKKHNLPLYFSFMFFVKILGPVIGLLVGGQLNKLYYDFNPPQGLTPLDPMWIGCWWLGFLIFGGLLFGPSVVLYLFPSDDLDVAVPVKPGEKAKKRLNLVDRHIRKDSKGNAVMPESLADKFNDFKSTIGNLLKNKIFVGSMLGRIVDVLAFKGYFVFMAKYMELQFGVPQYKIQRYIAGTGIVGFAVGVMLGSFTLRKFKLQGRKAAAWVAACSLVGALISFMNGTVGCKSVIGMIGDQVKINGPNFQSCRSDCLCEETPFYPVCDKSGEVFYSPCHAGCALGWKGYNIFNTSMPASTPLIFENCTCVENMHQEVSRTFCKTDHCESEMDRFCLHQAIGAIFGGLSVVPGMLIVLRAVPPEHRSVSLGFNGFLVSLLATLPSPIIWGKIIDMSCVLWQKTCDSHSSCSIYDTDELRIRLHVIYGCLRIFSLLSDVWVFIWAKGLKLIEESEEEGEARPKTEKNDVIANDTHELEQLIEPYTTQ</sequence>
<dbReference type="EMBL" id="CADEPM010000001">
    <property type="protein sequence ID" value="CAB3398325.1"/>
    <property type="molecule type" value="Genomic_DNA"/>
</dbReference>
<evidence type="ECO:0000256" key="1">
    <source>
        <dbReference type="ARBA" id="ARBA00023157"/>
    </source>
</evidence>
<keyword evidence="2" id="KW-0406">Ion transport</keyword>
<keyword evidence="2" id="KW-1133">Transmembrane helix</keyword>
<dbReference type="GO" id="GO:0043252">
    <property type="term" value="P:sodium-independent organic anion transport"/>
    <property type="evidence" value="ECO:0007669"/>
    <property type="project" value="TreeGrafter"/>
</dbReference>
<feature type="transmembrane region" description="Helical" evidence="2">
    <location>
        <begin position="6"/>
        <end position="33"/>
    </location>
</feature>
<dbReference type="Pfam" id="PF03137">
    <property type="entry name" value="OATP"/>
    <property type="match status" value="1"/>
</dbReference>
<feature type="transmembrane region" description="Helical" evidence="2">
    <location>
        <begin position="435"/>
        <end position="453"/>
    </location>
</feature>
<dbReference type="InterPro" id="IPR036058">
    <property type="entry name" value="Kazal_dom_sf"/>
</dbReference>
<dbReference type="SUPFAM" id="SSF103473">
    <property type="entry name" value="MFS general substrate transporter"/>
    <property type="match status" value="1"/>
</dbReference>
<dbReference type="GO" id="GO:0006811">
    <property type="term" value="P:monoatomic ion transport"/>
    <property type="evidence" value="ECO:0007669"/>
    <property type="project" value="UniProtKB-KW"/>
</dbReference>
<evidence type="ECO:0000313" key="3">
    <source>
        <dbReference type="EMBL" id="CAB3398325.1"/>
    </source>
</evidence>
<dbReference type="GO" id="GO:0015347">
    <property type="term" value="F:sodium-independent organic anion transmembrane transporter activity"/>
    <property type="evidence" value="ECO:0007669"/>
    <property type="project" value="TreeGrafter"/>
</dbReference>
<dbReference type="OrthoDB" id="5062115at2759"/>
<dbReference type="InterPro" id="IPR004156">
    <property type="entry name" value="OATP"/>
</dbReference>
<dbReference type="InterPro" id="IPR036259">
    <property type="entry name" value="MFS_trans_sf"/>
</dbReference>
<dbReference type="Proteomes" id="UP000494206">
    <property type="component" value="Unassembled WGS sequence"/>
</dbReference>
<dbReference type="PANTHER" id="PTHR11388:SF150">
    <property type="entry name" value="SOLUTE CARRIER ORGANIC ANION TRANSPORTER FAMILY MEMBER"/>
    <property type="match status" value="1"/>
</dbReference>
<feature type="transmembrane region" description="Helical" evidence="2">
    <location>
        <begin position="395"/>
        <end position="415"/>
    </location>
</feature>